<sequence>MKTPLLSRESELNESRIGMETLYTNRLHGFPNLTAGQFGPVPEEGVLSLVVVLATSVSLVALVFAFITYR</sequence>
<reference evidence="2" key="1">
    <citation type="submission" date="2022-01" db="EMBL/GenBank/DDBJ databases">
        <authorList>
            <person name="King R."/>
        </authorList>
    </citation>
    <scope>NUCLEOTIDE SEQUENCE</scope>
</reference>
<dbReference type="AlphaFoldDB" id="A0A9P0EGX0"/>
<evidence type="ECO:0000256" key="1">
    <source>
        <dbReference type="SAM" id="Phobius"/>
    </source>
</evidence>
<dbReference type="Proteomes" id="UP001152798">
    <property type="component" value="Chromosome 3"/>
</dbReference>
<keyword evidence="3" id="KW-1185">Reference proteome</keyword>
<organism evidence="2 3">
    <name type="scientific">Nezara viridula</name>
    <name type="common">Southern green stink bug</name>
    <name type="synonym">Cimex viridulus</name>
    <dbReference type="NCBI Taxonomy" id="85310"/>
    <lineage>
        <taxon>Eukaryota</taxon>
        <taxon>Metazoa</taxon>
        <taxon>Ecdysozoa</taxon>
        <taxon>Arthropoda</taxon>
        <taxon>Hexapoda</taxon>
        <taxon>Insecta</taxon>
        <taxon>Pterygota</taxon>
        <taxon>Neoptera</taxon>
        <taxon>Paraneoptera</taxon>
        <taxon>Hemiptera</taxon>
        <taxon>Heteroptera</taxon>
        <taxon>Panheteroptera</taxon>
        <taxon>Pentatomomorpha</taxon>
        <taxon>Pentatomoidea</taxon>
        <taxon>Pentatomidae</taxon>
        <taxon>Pentatominae</taxon>
        <taxon>Nezara</taxon>
    </lineage>
</organism>
<evidence type="ECO:0000313" key="3">
    <source>
        <dbReference type="Proteomes" id="UP001152798"/>
    </source>
</evidence>
<keyword evidence="1" id="KW-1133">Transmembrane helix</keyword>
<evidence type="ECO:0000313" key="2">
    <source>
        <dbReference type="EMBL" id="CAH1394924.1"/>
    </source>
</evidence>
<feature type="transmembrane region" description="Helical" evidence="1">
    <location>
        <begin position="46"/>
        <end position="69"/>
    </location>
</feature>
<dbReference type="OrthoDB" id="6134459at2759"/>
<protein>
    <submittedName>
        <fullName evidence="2">Uncharacterized protein</fullName>
    </submittedName>
</protein>
<keyword evidence="1" id="KW-0472">Membrane</keyword>
<keyword evidence="1" id="KW-0812">Transmembrane</keyword>
<name>A0A9P0EGX0_NEZVI</name>
<proteinExistence type="predicted"/>
<gene>
    <name evidence="2" type="ORF">NEZAVI_LOCUS5285</name>
</gene>
<dbReference type="EMBL" id="OV725079">
    <property type="protein sequence ID" value="CAH1394924.1"/>
    <property type="molecule type" value="Genomic_DNA"/>
</dbReference>
<accession>A0A9P0EGX0</accession>